<name>A0A2C5XU92_9HYPO</name>
<dbReference type="STRING" id="2004952.A0A2C5XU92"/>
<sequence>MSEARSPLSGDFLLNDMGDYFCRTASLWAYLTESLLDGNILEDATVRAHERSRTDTGMSDLSNVARVDVDISRLRKIRDMSLEFSHQVRSTWRPQTPMTTSPPGLLAASISPFCDATMSTKSMSVSSDGDQRSLKTRKLLPDGHLQLQADVGHRSDDSDDSDEDLFPDIDMEALRQRGKGNYSCPKAFHCTKGGVDKEGNLIIFDRNSSFAQHCNKHRKPWRCDIPGCPNPPKKRRFARRDGLERHKTTVKHYAVA</sequence>
<organism evidence="1 2">
    <name type="scientific">Ophiocordyceps camponoti-rufipedis</name>
    <dbReference type="NCBI Taxonomy" id="2004952"/>
    <lineage>
        <taxon>Eukaryota</taxon>
        <taxon>Fungi</taxon>
        <taxon>Dikarya</taxon>
        <taxon>Ascomycota</taxon>
        <taxon>Pezizomycotina</taxon>
        <taxon>Sordariomycetes</taxon>
        <taxon>Hypocreomycetidae</taxon>
        <taxon>Hypocreales</taxon>
        <taxon>Ophiocordycipitaceae</taxon>
        <taxon>Ophiocordyceps</taxon>
    </lineage>
</organism>
<dbReference type="AlphaFoldDB" id="A0A2C5XU92"/>
<dbReference type="OrthoDB" id="4826573at2759"/>
<comment type="caution">
    <text evidence="1">The sequence shown here is derived from an EMBL/GenBank/DDBJ whole genome shotgun (WGS) entry which is preliminary data.</text>
</comment>
<evidence type="ECO:0000313" key="2">
    <source>
        <dbReference type="Proteomes" id="UP000226431"/>
    </source>
</evidence>
<keyword evidence="2" id="KW-1185">Reference proteome</keyword>
<accession>A0A2C5XU92</accession>
<gene>
    <name evidence="1" type="ORF">CDD80_6723</name>
</gene>
<dbReference type="EMBL" id="NJES01000761">
    <property type="protein sequence ID" value="PHH69468.1"/>
    <property type="molecule type" value="Genomic_DNA"/>
</dbReference>
<reference evidence="1 2" key="1">
    <citation type="submission" date="2017-06" db="EMBL/GenBank/DDBJ databases">
        <title>Ant-infecting Ophiocordyceps genomes reveal a high diversity of potential behavioral manipulation genes and a possible major role for enterotoxins.</title>
        <authorList>
            <person name="De Bekker C."/>
            <person name="Evans H.C."/>
            <person name="Brachmann A."/>
            <person name="Hughes D.P."/>
        </authorList>
    </citation>
    <scope>NUCLEOTIDE SEQUENCE [LARGE SCALE GENOMIC DNA]</scope>
    <source>
        <strain evidence="1 2">Map16</strain>
    </source>
</reference>
<evidence type="ECO:0000313" key="1">
    <source>
        <dbReference type="EMBL" id="PHH69468.1"/>
    </source>
</evidence>
<evidence type="ECO:0008006" key="3">
    <source>
        <dbReference type="Google" id="ProtNLM"/>
    </source>
</evidence>
<proteinExistence type="predicted"/>
<protein>
    <recommendedName>
        <fullName evidence="3">C2H2-type domain-containing protein</fullName>
    </recommendedName>
</protein>
<dbReference type="Proteomes" id="UP000226431">
    <property type="component" value="Unassembled WGS sequence"/>
</dbReference>